<name>A0A2K3DJ23_CHLRE</name>
<dbReference type="Proteomes" id="UP000006906">
    <property type="component" value="Chromosome 7"/>
</dbReference>
<evidence type="ECO:0000313" key="5">
    <source>
        <dbReference type="Proteomes" id="UP000006906"/>
    </source>
</evidence>
<proteinExistence type="predicted"/>
<dbReference type="OrthoDB" id="42889at2759"/>
<keyword evidence="5" id="KW-1185">Reference proteome</keyword>
<dbReference type="Gramene" id="PNW80529">
    <property type="protein sequence ID" value="PNW80529"/>
    <property type="gene ID" value="CHLRE_07g321200v5"/>
</dbReference>
<dbReference type="PROSITE" id="PS50280">
    <property type="entry name" value="SET"/>
    <property type="match status" value="1"/>
</dbReference>
<organism evidence="4 5">
    <name type="scientific">Chlamydomonas reinhardtii</name>
    <name type="common">Chlamydomonas smithii</name>
    <dbReference type="NCBI Taxonomy" id="3055"/>
    <lineage>
        <taxon>Eukaryota</taxon>
        <taxon>Viridiplantae</taxon>
        <taxon>Chlorophyta</taxon>
        <taxon>core chlorophytes</taxon>
        <taxon>Chlorophyceae</taxon>
        <taxon>CS clade</taxon>
        <taxon>Chlamydomonadales</taxon>
        <taxon>Chlamydomonadaceae</taxon>
        <taxon>Chlamydomonas</taxon>
    </lineage>
</organism>
<dbReference type="Gene3D" id="3.90.1410.10">
    <property type="entry name" value="set domain protein methyltransferase, domain 1"/>
    <property type="match status" value="1"/>
</dbReference>
<dbReference type="SUPFAM" id="SSF82199">
    <property type="entry name" value="SET domain"/>
    <property type="match status" value="1"/>
</dbReference>
<dbReference type="InParanoid" id="A0A2K3DJ23"/>
<sequence>MVVGLGFRAAARDNPAIIYQILRALSSASASTVAPGTGVAAALRAATVADAGTPKAEGRALPRWLPAAAMAAAAAAATMVAAGGLVVSGDAPPGPAADASGQSNQAAAARELEDWLKAQGADVSKVQIKPSQAGPGAGLGLFATAAVSAQRHGASWWSWLWPRRGGAAGQREPTTLAAFPLAAAITARKACQDPQLGEQFSWMLDRQLLDERTAVMVYLLVERLRGDKSAYAPWIRALPQSFDAPINFAAADLSELRGTTLAKAVEAVSRRMRDTWSRLESPLAALCRDLGLRRPTWDDWVWAYCVWWSRGQSLPVPESGSATKALASLSAASNGHGHGNGASGNGNGGGAGLAAGAVRKVNIEVVEGLVPGLDFANHRHSPPPQCWWEVVAPERPTGKDATGSTGSASASATPSSASTSASSNATMVRLQLHAGTRVRPGEELFISYGDKSNEELLMLYGFAAPGNPHEFLMLYCPIPPQAEWDDVMHARMELLQSYGLRPQFFLPHPDSVSGPSEDGTAGSGAKRGGKKPAGGKAAAADSGSGAGAGVQGDAAAEAAAAAAAPPLVLPGDVLDTLEVFVLNFQELAHRSRALQTQTEDRRAARAAGSPLAAVAQHSPVLELAALRSRLPRMAAAELKHYLASLGLRMATLTAFIRLLEIKVLELEGAEGTGSLEQDEQLLARLDAQAAASLAEDAPGKLVYPPAPKQQQQHKEREHERTRRLRAALVYRMGQKQLARAWLVRAKAELTNLLALMRDMETRCSSLERAKK</sequence>
<dbReference type="InterPro" id="IPR046341">
    <property type="entry name" value="SET_dom_sf"/>
</dbReference>
<gene>
    <name evidence="4" type="ORF">CHLRE_07g321200v5</name>
</gene>
<dbReference type="InterPro" id="IPR001214">
    <property type="entry name" value="SET_dom"/>
</dbReference>
<feature type="region of interest" description="Disordered" evidence="2">
    <location>
        <begin position="506"/>
        <end position="550"/>
    </location>
</feature>
<dbReference type="FunCoup" id="A0A2K3DJ23">
    <property type="interactions" value="409"/>
</dbReference>
<feature type="compositionally biased region" description="Low complexity" evidence="2">
    <location>
        <begin position="534"/>
        <end position="543"/>
    </location>
</feature>
<feature type="region of interest" description="Disordered" evidence="2">
    <location>
        <begin position="395"/>
        <end position="424"/>
    </location>
</feature>
<feature type="coiled-coil region" evidence="1">
    <location>
        <begin position="742"/>
        <end position="769"/>
    </location>
</feature>
<feature type="domain" description="SET" evidence="3">
    <location>
        <begin position="124"/>
        <end position="449"/>
    </location>
</feature>
<dbReference type="GeneID" id="5726587"/>
<dbReference type="GO" id="GO:0016279">
    <property type="term" value="F:protein-lysine N-methyltransferase activity"/>
    <property type="evidence" value="ECO:0000318"/>
    <property type="project" value="GO_Central"/>
</dbReference>
<evidence type="ECO:0000259" key="3">
    <source>
        <dbReference type="PROSITE" id="PS50280"/>
    </source>
</evidence>
<evidence type="ECO:0000313" key="4">
    <source>
        <dbReference type="EMBL" id="PNW80529.1"/>
    </source>
</evidence>
<feature type="region of interest" description="Disordered" evidence="2">
    <location>
        <begin position="696"/>
        <end position="720"/>
    </location>
</feature>
<protein>
    <recommendedName>
        <fullName evidence="3">SET domain-containing protein</fullName>
    </recommendedName>
</protein>
<dbReference type="EMBL" id="CM008968">
    <property type="protein sequence ID" value="PNW80529.1"/>
    <property type="molecule type" value="Genomic_DNA"/>
</dbReference>
<dbReference type="OMA" id="CWWEVVA"/>
<accession>A0A2K3DJ23</accession>
<dbReference type="PaxDb" id="3055-EDP07293"/>
<dbReference type="RefSeq" id="XP_042922545.1">
    <property type="nucleotide sequence ID" value="XM_043063977.1"/>
</dbReference>
<evidence type="ECO:0000256" key="2">
    <source>
        <dbReference type="SAM" id="MobiDB-lite"/>
    </source>
</evidence>
<dbReference type="PANTHER" id="PTHR13271">
    <property type="entry name" value="UNCHARACTERIZED PUTATIVE METHYLTRANSFERASE"/>
    <property type="match status" value="1"/>
</dbReference>
<dbReference type="KEGG" id="cre:CHLRE_07g321200v5"/>
<feature type="compositionally biased region" description="Low complexity" evidence="2">
    <location>
        <begin position="401"/>
        <end position="424"/>
    </location>
</feature>
<evidence type="ECO:0000256" key="1">
    <source>
        <dbReference type="SAM" id="Coils"/>
    </source>
</evidence>
<dbReference type="InterPro" id="IPR050600">
    <property type="entry name" value="SETD3_SETD6_MTase"/>
</dbReference>
<dbReference type="AlphaFoldDB" id="A0A2K3DJ23"/>
<dbReference type="CDD" id="cd10527">
    <property type="entry name" value="SET_LSMT"/>
    <property type="match status" value="1"/>
</dbReference>
<keyword evidence="1" id="KW-0175">Coiled coil</keyword>
<reference evidence="4 5" key="1">
    <citation type="journal article" date="2007" name="Science">
        <title>The Chlamydomonas genome reveals the evolution of key animal and plant functions.</title>
        <authorList>
            <person name="Merchant S.S."/>
            <person name="Prochnik S.E."/>
            <person name="Vallon O."/>
            <person name="Harris E.H."/>
            <person name="Karpowicz S.J."/>
            <person name="Witman G.B."/>
            <person name="Terry A."/>
            <person name="Salamov A."/>
            <person name="Fritz-Laylin L.K."/>
            <person name="Marechal-Drouard L."/>
            <person name="Marshall W.F."/>
            <person name="Qu L.H."/>
            <person name="Nelson D.R."/>
            <person name="Sanderfoot A.A."/>
            <person name="Spalding M.H."/>
            <person name="Kapitonov V.V."/>
            <person name="Ren Q."/>
            <person name="Ferris P."/>
            <person name="Lindquist E."/>
            <person name="Shapiro H."/>
            <person name="Lucas S.M."/>
            <person name="Grimwood J."/>
            <person name="Schmutz J."/>
            <person name="Cardol P."/>
            <person name="Cerutti H."/>
            <person name="Chanfreau G."/>
            <person name="Chen C.L."/>
            <person name="Cognat V."/>
            <person name="Croft M.T."/>
            <person name="Dent R."/>
            <person name="Dutcher S."/>
            <person name="Fernandez E."/>
            <person name="Fukuzawa H."/>
            <person name="Gonzalez-Ballester D."/>
            <person name="Gonzalez-Halphen D."/>
            <person name="Hallmann A."/>
            <person name="Hanikenne M."/>
            <person name="Hippler M."/>
            <person name="Inwood W."/>
            <person name="Jabbari K."/>
            <person name="Kalanon M."/>
            <person name="Kuras R."/>
            <person name="Lefebvre P.A."/>
            <person name="Lemaire S.D."/>
            <person name="Lobanov A.V."/>
            <person name="Lohr M."/>
            <person name="Manuell A."/>
            <person name="Meier I."/>
            <person name="Mets L."/>
            <person name="Mittag M."/>
            <person name="Mittelmeier T."/>
            <person name="Moroney J.V."/>
            <person name="Moseley J."/>
            <person name="Napoli C."/>
            <person name="Nedelcu A.M."/>
            <person name="Niyogi K."/>
            <person name="Novoselov S.V."/>
            <person name="Paulsen I.T."/>
            <person name="Pazour G."/>
            <person name="Purton S."/>
            <person name="Ral J.P."/>
            <person name="Riano-Pachon D.M."/>
            <person name="Riekhof W."/>
            <person name="Rymarquis L."/>
            <person name="Schroda M."/>
            <person name="Stern D."/>
            <person name="Umen J."/>
            <person name="Willows R."/>
            <person name="Wilson N."/>
            <person name="Zimmer S.L."/>
            <person name="Allmer J."/>
            <person name="Balk J."/>
            <person name="Bisova K."/>
            <person name="Chen C.J."/>
            <person name="Elias M."/>
            <person name="Gendler K."/>
            <person name="Hauser C."/>
            <person name="Lamb M.R."/>
            <person name="Ledford H."/>
            <person name="Long J.C."/>
            <person name="Minagawa J."/>
            <person name="Page M.D."/>
            <person name="Pan J."/>
            <person name="Pootakham W."/>
            <person name="Roje S."/>
            <person name="Rose A."/>
            <person name="Stahlberg E."/>
            <person name="Terauchi A.M."/>
            <person name="Yang P."/>
            <person name="Ball S."/>
            <person name="Bowler C."/>
            <person name="Dieckmann C.L."/>
            <person name="Gladyshev V.N."/>
            <person name="Green P."/>
            <person name="Jorgensen R."/>
            <person name="Mayfield S."/>
            <person name="Mueller-Roeber B."/>
            <person name="Rajamani S."/>
            <person name="Sayre R.T."/>
            <person name="Brokstein P."/>
            <person name="Dubchak I."/>
            <person name="Goodstein D."/>
            <person name="Hornick L."/>
            <person name="Huang Y.W."/>
            <person name="Jhaveri J."/>
            <person name="Luo Y."/>
            <person name="Martinez D."/>
            <person name="Ngau W.C."/>
            <person name="Otillar B."/>
            <person name="Poliakov A."/>
            <person name="Porter A."/>
            <person name="Szajkowski L."/>
            <person name="Werner G."/>
            <person name="Zhou K."/>
            <person name="Grigoriev I.V."/>
            <person name="Rokhsar D.S."/>
            <person name="Grossman A.R."/>
        </authorList>
    </citation>
    <scope>NUCLEOTIDE SEQUENCE [LARGE SCALE GENOMIC DNA]</scope>
    <source>
        <strain evidence="5">CC-503</strain>
    </source>
</reference>
<dbReference type="PANTHER" id="PTHR13271:SF154">
    <property type="entry name" value="GRIP DOMAIN-CONTAINING PROTEIN"/>
    <property type="match status" value="1"/>
</dbReference>